<dbReference type="EMBL" id="JAHQIW010000323">
    <property type="protein sequence ID" value="KAJ1347506.1"/>
    <property type="molecule type" value="Genomic_DNA"/>
</dbReference>
<comment type="caution">
    <text evidence="1">The sequence shown here is derived from an EMBL/GenBank/DDBJ whole genome shotgun (WGS) entry which is preliminary data.</text>
</comment>
<protein>
    <submittedName>
        <fullName evidence="1">Uncharacterized protein</fullName>
    </submittedName>
</protein>
<reference evidence="1" key="1">
    <citation type="submission" date="2021-06" db="EMBL/GenBank/DDBJ databases">
        <title>Parelaphostrongylus tenuis whole genome reference sequence.</title>
        <authorList>
            <person name="Garwood T.J."/>
            <person name="Larsen P.A."/>
            <person name="Fountain-Jones N.M."/>
            <person name="Garbe J.R."/>
            <person name="Macchietto M.G."/>
            <person name="Kania S.A."/>
            <person name="Gerhold R.W."/>
            <person name="Richards J.E."/>
            <person name="Wolf T.M."/>
        </authorList>
    </citation>
    <scope>NUCLEOTIDE SEQUENCE</scope>
    <source>
        <strain evidence="1">MNPRO001-30</strain>
        <tissue evidence="1">Meninges</tissue>
    </source>
</reference>
<accession>A0AAD5MH14</accession>
<organism evidence="1 2">
    <name type="scientific">Parelaphostrongylus tenuis</name>
    <name type="common">Meningeal worm</name>
    <dbReference type="NCBI Taxonomy" id="148309"/>
    <lineage>
        <taxon>Eukaryota</taxon>
        <taxon>Metazoa</taxon>
        <taxon>Ecdysozoa</taxon>
        <taxon>Nematoda</taxon>
        <taxon>Chromadorea</taxon>
        <taxon>Rhabditida</taxon>
        <taxon>Rhabditina</taxon>
        <taxon>Rhabditomorpha</taxon>
        <taxon>Strongyloidea</taxon>
        <taxon>Metastrongylidae</taxon>
        <taxon>Parelaphostrongylus</taxon>
    </lineage>
</organism>
<name>A0AAD5MH14_PARTN</name>
<dbReference type="Proteomes" id="UP001196413">
    <property type="component" value="Unassembled WGS sequence"/>
</dbReference>
<keyword evidence="2" id="KW-1185">Reference proteome</keyword>
<evidence type="ECO:0000313" key="1">
    <source>
        <dbReference type="EMBL" id="KAJ1347506.1"/>
    </source>
</evidence>
<proteinExistence type="predicted"/>
<sequence length="129" mass="14929">MIEFHEILRDPLSVYARLACVVSSRVSYHKHVLRGVLEAWTTKHFGDYELHFNRTGLLCLMPDLRLPSVMSSFQTMRKEVWSSKLSYLNPLNYSVAVHTEKEVPITRYTTADALATALTRIWEEITVET</sequence>
<evidence type="ECO:0000313" key="2">
    <source>
        <dbReference type="Proteomes" id="UP001196413"/>
    </source>
</evidence>
<gene>
    <name evidence="1" type="ORF">KIN20_002576</name>
</gene>
<dbReference type="AlphaFoldDB" id="A0AAD5MH14"/>